<dbReference type="Proteomes" id="UP000266934">
    <property type="component" value="Chromosome"/>
</dbReference>
<dbReference type="RefSeq" id="WP_126397848.1">
    <property type="nucleotide sequence ID" value="NZ_AP018907.1"/>
</dbReference>
<protein>
    <recommendedName>
        <fullName evidence="4">Helix-turn-helix domain-containing protein</fullName>
    </recommendedName>
</protein>
<feature type="region of interest" description="Disordered" evidence="1">
    <location>
        <begin position="79"/>
        <end position="99"/>
    </location>
</feature>
<proteinExistence type="predicted"/>
<organism evidence="2 3">
    <name type="scientific">Blastochloris tepida</name>
    <dbReference type="NCBI Taxonomy" id="2233851"/>
    <lineage>
        <taxon>Bacteria</taxon>
        <taxon>Pseudomonadati</taxon>
        <taxon>Pseudomonadota</taxon>
        <taxon>Alphaproteobacteria</taxon>
        <taxon>Hyphomicrobiales</taxon>
        <taxon>Blastochloridaceae</taxon>
        <taxon>Blastochloris</taxon>
    </lineage>
</organism>
<dbReference type="AlphaFoldDB" id="A0A348FXU5"/>
<keyword evidence="3" id="KW-1185">Reference proteome</keyword>
<reference evidence="2 3" key="1">
    <citation type="submission" date="2018-08" db="EMBL/GenBank/DDBJ databases">
        <title>Complete genome sequencing of Blastochloris tepida GI.</title>
        <authorList>
            <person name="Tsukatani Y."/>
            <person name="Mori H."/>
        </authorList>
    </citation>
    <scope>NUCLEOTIDE SEQUENCE [LARGE SCALE GENOMIC DNA]</scope>
    <source>
        <strain evidence="2 3">GI</strain>
    </source>
</reference>
<evidence type="ECO:0000313" key="2">
    <source>
        <dbReference type="EMBL" id="BBF92128.1"/>
    </source>
</evidence>
<dbReference type="EMBL" id="AP018907">
    <property type="protein sequence ID" value="BBF92128.1"/>
    <property type="molecule type" value="Genomic_DNA"/>
</dbReference>
<evidence type="ECO:0000256" key="1">
    <source>
        <dbReference type="SAM" id="MobiDB-lite"/>
    </source>
</evidence>
<evidence type="ECO:0008006" key="4">
    <source>
        <dbReference type="Google" id="ProtNLM"/>
    </source>
</evidence>
<gene>
    <name evidence="2" type="ORF">BLTE_08130</name>
</gene>
<evidence type="ECO:0000313" key="3">
    <source>
        <dbReference type="Proteomes" id="UP000266934"/>
    </source>
</evidence>
<dbReference type="KEGG" id="blag:BLTE_08130"/>
<name>A0A348FXU5_9HYPH</name>
<accession>A0A348FXU5</accession>
<sequence>MLSTNETRIENSSDWRTRLAVSVREAADLLGWSTSRVRNNVGACRLDGIRAAAGGQLYVTTASIAAMLAEQEAAKREAAVQERRRSQPTLRLVVDNSRS</sequence>